<dbReference type="InterPro" id="IPR051675">
    <property type="entry name" value="Endo/Exo/Phosphatase_dom_1"/>
</dbReference>
<dbReference type="InterPro" id="IPR007197">
    <property type="entry name" value="rSAM"/>
</dbReference>
<dbReference type="SUPFAM" id="SSF102114">
    <property type="entry name" value="Radical SAM enzymes"/>
    <property type="match status" value="1"/>
</dbReference>
<evidence type="ECO:0000256" key="5">
    <source>
        <dbReference type="ARBA" id="ARBA00023014"/>
    </source>
</evidence>
<evidence type="ECO:0000256" key="1">
    <source>
        <dbReference type="ARBA" id="ARBA00001966"/>
    </source>
</evidence>
<dbReference type="InterPro" id="IPR058240">
    <property type="entry name" value="rSAM_sf"/>
</dbReference>
<dbReference type="OrthoDB" id="9801154at2"/>
<sequence>MGFDIRQKLAVLADAAKYDASCASSGGQKRDSRGAKGVGSVNGSGICHSYTPDGRCVSLLKILLTNYCMYDCAFCVNRVSSNVWRARFTPAEAAQLTLDFYRRNFIEGLFLSSGIIRSPDYTMEQLVETARLLREDHQFRGYIHLKTIPDADPALIARAGELADRLSCNIELPQEQSLKALAPEKRISTIRRSMASIRSQIDGHAADKSARKRRFATGQSTQMIVGADSADDSAILRTSAVLYGGYRLRRVYYSAFSPIPDASAALPLRAPPLQREHRLYQADWLLRFYGFDVEELTQATDGGMLDLNLDPKTSWALKNRALFPVDVNRAPREMLLRVPGLGVRAADRMIAARRHGALRLDDISRLASSVKKILPFITALDWTPGATLDSDRLMQKLRPEPRQLDLFSCA</sequence>
<evidence type="ECO:0000256" key="4">
    <source>
        <dbReference type="ARBA" id="ARBA00023004"/>
    </source>
</evidence>
<organism evidence="6 7">
    <name type="scientific">Rhodoblastus acidophilus</name>
    <name type="common">Rhodopseudomonas acidophila</name>
    <dbReference type="NCBI Taxonomy" id="1074"/>
    <lineage>
        <taxon>Bacteria</taxon>
        <taxon>Pseudomonadati</taxon>
        <taxon>Pseudomonadota</taxon>
        <taxon>Alphaproteobacteria</taxon>
        <taxon>Hyphomicrobiales</taxon>
        <taxon>Rhodoblastaceae</taxon>
        <taxon>Rhodoblastus</taxon>
    </lineage>
</organism>
<evidence type="ECO:0000313" key="7">
    <source>
        <dbReference type="Proteomes" id="UP000198418"/>
    </source>
</evidence>
<evidence type="ECO:0000256" key="3">
    <source>
        <dbReference type="ARBA" id="ARBA00022723"/>
    </source>
</evidence>
<keyword evidence="3" id="KW-0479">Metal-binding</keyword>
<evidence type="ECO:0000313" key="6">
    <source>
        <dbReference type="EMBL" id="SNB78536.1"/>
    </source>
</evidence>
<dbReference type="PANTHER" id="PTHR21180">
    <property type="entry name" value="ENDONUCLEASE/EXONUCLEASE/PHOSPHATASE FAMILY DOMAIN-CONTAINING PROTEIN 1"/>
    <property type="match status" value="1"/>
</dbReference>
<dbReference type="InterPro" id="IPR010994">
    <property type="entry name" value="RuvA_2-like"/>
</dbReference>
<dbReference type="CDD" id="cd01335">
    <property type="entry name" value="Radical_SAM"/>
    <property type="match status" value="1"/>
</dbReference>
<dbReference type="SFLD" id="SFLDS00029">
    <property type="entry name" value="Radical_SAM"/>
    <property type="match status" value="1"/>
</dbReference>
<name>A0A212S0I0_RHOAC</name>
<dbReference type="InterPro" id="IPR023874">
    <property type="entry name" value="DNA_rSAM_put"/>
</dbReference>
<dbReference type="RefSeq" id="WP_088521678.1">
    <property type="nucleotide sequence ID" value="NZ_FYDG01000010.1"/>
</dbReference>
<dbReference type="GO" id="GO:0046872">
    <property type="term" value="F:metal ion binding"/>
    <property type="evidence" value="ECO:0007669"/>
    <property type="project" value="UniProtKB-KW"/>
</dbReference>
<dbReference type="GO" id="GO:0051536">
    <property type="term" value="F:iron-sulfur cluster binding"/>
    <property type="evidence" value="ECO:0007669"/>
    <property type="project" value="UniProtKB-KW"/>
</dbReference>
<keyword evidence="7" id="KW-1185">Reference proteome</keyword>
<keyword evidence="2" id="KW-0949">S-adenosyl-L-methionine</keyword>
<dbReference type="NCBIfam" id="TIGR03916">
    <property type="entry name" value="rSAM_link_UDG"/>
    <property type="match status" value="1"/>
</dbReference>
<reference evidence="7" key="1">
    <citation type="submission" date="2017-06" db="EMBL/GenBank/DDBJ databases">
        <authorList>
            <person name="Varghese N."/>
            <person name="Submissions S."/>
        </authorList>
    </citation>
    <scope>NUCLEOTIDE SEQUENCE [LARGE SCALE GENOMIC DNA]</scope>
    <source>
        <strain evidence="7">DSM 137</strain>
    </source>
</reference>
<accession>A0A212S0I0</accession>
<dbReference type="AlphaFoldDB" id="A0A212S0I0"/>
<dbReference type="SFLD" id="SFLDG01102">
    <property type="entry name" value="Uncharacterised_Radical_SAM_Su"/>
    <property type="match status" value="1"/>
</dbReference>
<dbReference type="PANTHER" id="PTHR21180:SF9">
    <property type="entry name" value="TYPE II SECRETION SYSTEM PROTEIN K"/>
    <property type="match status" value="1"/>
</dbReference>
<keyword evidence="4" id="KW-0408">Iron</keyword>
<dbReference type="InterPro" id="IPR013785">
    <property type="entry name" value="Aldolase_TIM"/>
</dbReference>
<dbReference type="EMBL" id="FYDG01000010">
    <property type="protein sequence ID" value="SNB78536.1"/>
    <property type="molecule type" value="Genomic_DNA"/>
</dbReference>
<evidence type="ECO:0000256" key="2">
    <source>
        <dbReference type="ARBA" id="ARBA00022691"/>
    </source>
</evidence>
<proteinExistence type="predicted"/>
<dbReference type="SUPFAM" id="SSF47781">
    <property type="entry name" value="RuvA domain 2-like"/>
    <property type="match status" value="1"/>
</dbReference>
<gene>
    <name evidence="6" type="ORF">SAMN06265338_11017</name>
</gene>
<keyword evidence="5" id="KW-0411">Iron-sulfur</keyword>
<dbReference type="Proteomes" id="UP000198418">
    <property type="component" value="Unassembled WGS sequence"/>
</dbReference>
<comment type="cofactor">
    <cofactor evidence="1">
        <name>[4Fe-4S] cluster</name>
        <dbReference type="ChEBI" id="CHEBI:49883"/>
    </cofactor>
</comment>
<protein>
    <submittedName>
        <fullName evidence="6">Putative DNA modification/repair radical SAM protein</fullName>
    </submittedName>
</protein>
<dbReference type="Gene3D" id="3.20.20.70">
    <property type="entry name" value="Aldolase class I"/>
    <property type="match status" value="1"/>
</dbReference>
<dbReference type="GO" id="GO:0003824">
    <property type="term" value="F:catalytic activity"/>
    <property type="evidence" value="ECO:0007669"/>
    <property type="project" value="InterPro"/>
</dbReference>